<dbReference type="EMBL" id="CP025958">
    <property type="protein sequence ID" value="AWM37749.1"/>
    <property type="molecule type" value="Genomic_DNA"/>
</dbReference>
<dbReference type="RefSeq" id="WP_010038567.1">
    <property type="nucleotide sequence ID" value="NZ_CP025958.1"/>
</dbReference>
<dbReference type="Pfam" id="PF01594">
    <property type="entry name" value="AI-2E_transport"/>
    <property type="match status" value="1"/>
</dbReference>
<evidence type="ECO:0008006" key="12">
    <source>
        <dbReference type="Google" id="ProtNLM"/>
    </source>
</evidence>
<evidence type="ECO:0000256" key="2">
    <source>
        <dbReference type="ARBA" id="ARBA00009773"/>
    </source>
</evidence>
<dbReference type="OrthoDB" id="9799225at2"/>
<dbReference type="AlphaFoldDB" id="A0A2Z3GTM8"/>
<dbReference type="GO" id="GO:0005886">
    <property type="term" value="C:plasma membrane"/>
    <property type="evidence" value="ECO:0007669"/>
    <property type="project" value="UniProtKB-SubCell"/>
</dbReference>
<dbReference type="InterPro" id="IPR002549">
    <property type="entry name" value="AI-2E-like"/>
</dbReference>
<dbReference type="KEGG" id="gog:C1280_12595"/>
<feature type="transmembrane region" description="Helical" evidence="9">
    <location>
        <begin position="246"/>
        <end position="269"/>
    </location>
</feature>
<evidence type="ECO:0000256" key="6">
    <source>
        <dbReference type="ARBA" id="ARBA00022989"/>
    </source>
</evidence>
<feature type="transmembrane region" description="Helical" evidence="9">
    <location>
        <begin position="219"/>
        <end position="240"/>
    </location>
</feature>
<comment type="similarity">
    <text evidence="2">Belongs to the autoinducer-2 exporter (AI-2E) (TC 2.A.86) family.</text>
</comment>
<keyword evidence="3" id="KW-0813">Transport</keyword>
<evidence type="ECO:0000256" key="5">
    <source>
        <dbReference type="ARBA" id="ARBA00022692"/>
    </source>
</evidence>
<feature type="transmembrane region" description="Helical" evidence="9">
    <location>
        <begin position="322"/>
        <end position="343"/>
    </location>
</feature>
<protein>
    <recommendedName>
        <fullName evidence="12">AI-2E family transporter</fullName>
    </recommendedName>
</protein>
<reference evidence="10 11" key="1">
    <citation type="submission" date="2018-01" db="EMBL/GenBank/DDBJ databases">
        <title>G. obscuriglobus.</title>
        <authorList>
            <person name="Franke J."/>
            <person name="Blomberg W."/>
            <person name="Selmecki A."/>
        </authorList>
    </citation>
    <scope>NUCLEOTIDE SEQUENCE [LARGE SCALE GENOMIC DNA]</scope>
    <source>
        <strain evidence="10 11">DSM 5831</strain>
    </source>
</reference>
<evidence type="ECO:0000256" key="7">
    <source>
        <dbReference type="ARBA" id="ARBA00023136"/>
    </source>
</evidence>
<keyword evidence="4" id="KW-1003">Cell membrane</keyword>
<keyword evidence="11" id="KW-1185">Reference proteome</keyword>
<feature type="region of interest" description="Disordered" evidence="8">
    <location>
        <begin position="398"/>
        <end position="421"/>
    </location>
</feature>
<feature type="transmembrane region" description="Helical" evidence="9">
    <location>
        <begin position="60"/>
        <end position="86"/>
    </location>
</feature>
<evidence type="ECO:0000256" key="1">
    <source>
        <dbReference type="ARBA" id="ARBA00004651"/>
    </source>
</evidence>
<feature type="transmembrane region" description="Helical" evidence="9">
    <location>
        <begin position="281"/>
        <end position="302"/>
    </location>
</feature>
<proteinExistence type="inferred from homology"/>
<evidence type="ECO:0000256" key="9">
    <source>
        <dbReference type="SAM" id="Phobius"/>
    </source>
</evidence>
<comment type="subcellular location">
    <subcellularLocation>
        <location evidence="1">Cell membrane</location>
        <topology evidence="1">Multi-pass membrane protein</topology>
    </subcellularLocation>
</comment>
<keyword evidence="7 9" id="KW-0472">Membrane</keyword>
<accession>A0A2Z3GTM8</accession>
<keyword evidence="6 9" id="KW-1133">Transmembrane helix</keyword>
<evidence type="ECO:0000313" key="10">
    <source>
        <dbReference type="EMBL" id="AWM37749.1"/>
    </source>
</evidence>
<evidence type="ECO:0000313" key="11">
    <source>
        <dbReference type="Proteomes" id="UP000245802"/>
    </source>
</evidence>
<keyword evidence="5 9" id="KW-0812">Transmembrane</keyword>
<name>A0A2Z3GTM8_9BACT</name>
<evidence type="ECO:0000256" key="4">
    <source>
        <dbReference type="ARBA" id="ARBA00022475"/>
    </source>
</evidence>
<gene>
    <name evidence="10" type="ORF">C1280_12595</name>
</gene>
<dbReference type="PANTHER" id="PTHR21716:SF53">
    <property type="entry name" value="PERMEASE PERM-RELATED"/>
    <property type="match status" value="1"/>
</dbReference>
<feature type="transmembrane region" description="Helical" evidence="9">
    <location>
        <begin position="31"/>
        <end position="48"/>
    </location>
</feature>
<feature type="transmembrane region" description="Helical" evidence="9">
    <location>
        <begin position="165"/>
        <end position="181"/>
    </location>
</feature>
<organism evidence="10 11">
    <name type="scientific">Gemmata obscuriglobus</name>
    <dbReference type="NCBI Taxonomy" id="114"/>
    <lineage>
        <taxon>Bacteria</taxon>
        <taxon>Pseudomonadati</taxon>
        <taxon>Planctomycetota</taxon>
        <taxon>Planctomycetia</taxon>
        <taxon>Gemmatales</taxon>
        <taxon>Gemmataceae</taxon>
        <taxon>Gemmata</taxon>
    </lineage>
</organism>
<evidence type="ECO:0000256" key="8">
    <source>
        <dbReference type="SAM" id="MobiDB-lite"/>
    </source>
</evidence>
<dbReference type="PANTHER" id="PTHR21716">
    <property type="entry name" value="TRANSMEMBRANE PROTEIN"/>
    <property type="match status" value="1"/>
</dbReference>
<evidence type="ECO:0000256" key="3">
    <source>
        <dbReference type="ARBA" id="ARBA00022448"/>
    </source>
</evidence>
<feature type="compositionally biased region" description="Polar residues" evidence="8">
    <location>
        <begin position="412"/>
        <end position="421"/>
    </location>
</feature>
<dbReference type="Proteomes" id="UP000245802">
    <property type="component" value="Chromosome"/>
</dbReference>
<sequence length="421" mass="45952">MNLSLTLATRVGLNLCAVFGISVALYLGSSIFIPVVFSILLASILYPFAQFTHERLLVPWFFACLLSIFALVALHLVVIGAFAWAIPQTLKGLPQSEEQWIGQYNKVQSNLGTLFPIHDDDEVFGRADQQHPERHPKAVALLRKQLSEDSMSSVLARLSLAGLDHLWQAILVLFITLFLIFEGQMLADKVKAIFGTSMETRGRVTLAFAEMGEAIRTYLVWRTVVNLGLALVLGTVYQQVGLQHWYLWALLVAVLSYVPYIGTIAAGIPPFLDALLFVDPLAAFGIAIFYTCVVTFEGYIIVPWVMGRSMDLNATTVLLACLYWHQVWGIAGLFLAMPLMAALKAVCTQVIGWQGWGHLMSSGPAVELKIDDPATERARLEAIERAAAGDPELTTVISVEDGNKGAARPGDSKSSGGVTAS</sequence>